<dbReference type="Gene3D" id="1.25.40.180">
    <property type="match status" value="1"/>
</dbReference>
<dbReference type="GO" id="GO:0005634">
    <property type="term" value="C:nucleus"/>
    <property type="evidence" value="ECO:0007669"/>
    <property type="project" value="TreeGrafter"/>
</dbReference>
<feature type="region of interest" description="Disordered" evidence="1">
    <location>
        <begin position="160"/>
        <end position="186"/>
    </location>
</feature>
<evidence type="ECO:0000313" key="6">
    <source>
        <dbReference type="WBParaSite" id="SBAD_0000166701-mRNA-1"/>
    </source>
</evidence>
<protein>
    <submittedName>
        <fullName evidence="6">MIF4G_like_2 domain-containing protein</fullName>
    </submittedName>
</protein>
<dbReference type="PANTHER" id="PTHR12412">
    <property type="entry name" value="CAP BINDING PROTEIN"/>
    <property type="match status" value="1"/>
</dbReference>
<dbReference type="EMBL" id="UZAM01006881">
    <property type="protein sequence ID" value="VDO94849.1"/>
    <property type="molecule type" value="Genomic_DNA"/>
</dbReference>
<evidence type="ECO:0000256" key="1">
    <source>
        <dbReference type="SAM" id="MobiDB-lite"/>
    </source>
</evidence>
<accession>A0A183IDA2</accession>
<feature type="compositionally biased region" description="Basic and acidic residues" evidence="1">
    <location>
        <begin position="160"/>
        <end position="184"/>
    </location>
</feature>
<proteinExistence type="predicted"/>
<evidence type="ECO:0000313" key="5">
    <source>
        <dbReference type="Proteomes" id="UP000270296"/>
    </source>
</evidence>
<reference evidence="4 5" key="2">
    <citation type="submission" date="2018-11" db="EMBL/GenBank/DDBJ databases">
        <authorList>
            <consortium name="Pathogen Informatics"/>
        </authorList>
    </citation>
    <scope>NUCLEOTIDE SEQUENCE [LARGE SCALE GENOMIC DNA]</scope>
</reference>
<gene>
    <name evidence="4" type="ORF">SBAD_LOCUS1596</name>
</gene>
<dbReference type="InterPro" id="IPR015174">
    <property type="entry name" value="MIF4G-like_typ-2"/>
</dbReference>
<organism evidence="6">
    <name type="scientific">Soboliphyme baturini</name>
    <dbReference type="NCBI Taxonomy" id="241478"/>
    <lineage>
        <taxon>Eukaryota</taxon>
        <taxon>Metazoa</taxon>
        <taxon>Ecdysozoa</taxon>
        <taxon>Nematoda</taxon>
        <taxon>Enoplea</taxon>
        <taxon>Dorylaimia</taxon>
        <taxon>Dioctophymatida</taxon>
        <taxon>Dioctophymatoidea</taxon>
        <taxon>Soboliphymatidae</taxon>
        <taxon>Soboliphyme</taxon>
    </lineage>
</organism>
<dbReference type="PANTHER" id="PTHR12412:SF2">
    <property type="entry name" value="NUCLEAR CAP-BINDING PROTEIN SUBUNIT 1"/>
    <property type="match status" value="1"/>
</dbReference>
<evidence type="ECO:0000259" key="3">
    <source>
        <dbReference type="Pfam" id="PF09090"/>
    </source>
</evidence>
<reference evidence="6" key="1">
    <citation type="submission" date="2016-06" db="UniProtKB">
        <authorList>
            <consortium name="WormBaseParasite"/>
        </authorList>
    </citation>
    <scope>IDENTIFICATION</scope>
</reference>
<evidence type="ECO:0000313" key="4">
    <source>
        <dbReference type="EMBL" id="VDO94849.1"/>
    </source>
</evidence>
<keyword evidence="5" id="KW-1185">Reference proteome</keyword>
<dbReference type="GO" id="GO:0000339">
    <property type="term" value="F:RNA cap binding"/>
    <property type="evidence" value="ECO:0007669"/>
    <property type="project" value="InterPro"/>
</dbReference>
<dbReference type="GO" id="GO:0003729">
    <property type="term" value="F:mRNA binding"/>
    <property type="evidence" value="ECO:0007669"/>
    <property type="project" value="TreeGrafter"/>
</dbReference>
<sequence>MLFGVCLYLTNLFVISGVANISLFVESDSYNPLKVDVLLLTLLHLGAKSLSHSFAALSKYEFLCGLLLYQSALKNLAEGDERVQICVLKCVFEMWSTHQQMVTIIVDKLLKMHVIEYSAVVQWVFSEEMRQELLKKYVWDIVLSVAAKLHQQISEARRDCAKAEQKDNAQKSDHMDNDKSDHETTSTALNSCRAKLQGLEETQKNLFLALFQTAFESLVHPAYGEFTHILLLGSWSLRDKHFTRLRYQFFITHFVAEDP</sequence>
<dbReference type="InterPro" id="IPR016024">
    <property type="entry name" value="ARM-type_fold"/>
</dbReference>
<dbReference type="Proteomes" id="UP000270296">
    <property type="component" value="Unassembled WGS sequence"/>
</dbReference>
<dbReference type="AlphaFoldDB" id="A0A183IDA2"/>
<dbReference type="WBParaSite" id="SBAD_0000166701-mRNA-1">
    <property type="protein sequence ID" value="SBAD_0000166701-mRNA-1"/>
    <property type="gene ID" value="SBAD_0000166701"/>
</dbReference>
<keyword evidence="2" id="KW-0732">Signal</keyword>
<name>A0A183IDA2_9BILA</name>
<dbReference type="GO" id="GO:0006406">
    <property type="term" value="P:mRNA export from nucleus"/>
    <property type="evidence" value="ECO:0007669"/>
    <property type="project" value="InterPro"/>
</dbReference>
<dbReference type="GO" id="GO:0005846">
    <property type="term" value="C:nuclear cap binding complex"/>
    <property type="evidence" value="ECO:0007669"/>
    <property type="project" value="InterPro"/>
</dbReference>
<feature type="chain" id="PRO_5043139899" evidence="2">
    <location>
        <begin position="28"/>
        <end position="259"/>
    </location>
</feature>
<feature type="signal peptide" evidence="2">
    <location>
        <begin position="1"/>
        <end position="27"/>
    </location>
</feature>
<dbReference type="Pfam" id="PF09090">
    <property type="entry name" value="MIF4G_like_2"/>
    <property type="match status" value="1"/>
</dbReference>
<evidence type="ECO:0000256" key="2">
    <source>
        <dbReference type="SAM" id="SignalP"/>
    </source>
</evidence>
<feature type="domain" description="MIF4G-like type 2" evidence="3">
    <location>
        <begin position="31"/>
        <end position="215"/>
    </location>
</feature>
<dbReference type="SUPFAM" id="SSF48371">
    <property type="entry name" value="ARM repeat"/>
    <property type="match status" value="1"/>
</dbReference>
<dbReference type="OrthoDB" id="10252707at2759"/>
<dbReference type="InterPro" id="IPR027159">
    <property type="entry name" value="CBP80"/>
</dbReference>
<dbReference type="GO" id="GO:0000184">
    <property type="term" value="P:nuclear-transcribed mRNA catabolic process, nonsense-mediated decay"/>
    <property type="evidence" value="ECO:0007669"/>
    <property type="project" value="TreeGrafter"/>
</dbReference>